<evidence type="ECO:0000256" key="2">
    <source>
        <dbReference type="SAM" id="SignalP"/>
    </source>
</evidence>
<dbReference type="InterPro" id="IPR005064">
    <property type="entry name" value="BUG"/>
</dbReference>
<dbReference type="SUPFAM" id="SSF53850">
    <property type="entry name" value="Periplasmic binding protein-like II"/>
    <property type="match status" value="1"/>
</dbReference>
<dbReference type="RefSeq" id="WP_170118310.1">
    <property type="nucleotide sequence ID" value="NZ_PZZL01000010.1"/>
</dbReference>
<dbReference type="InterPro" id="IPR042100">
    <property type="entry name" value="Bug_dom1"/>
</dbReference>
<evidence type="ECO:0000313" key="3">
    <source>
        <dbReference type="EMBL" id="PTM51479.1"/>
    </source>
</evidence>
<evidence type="ECO:0000313" key="4">
    <source>
        <dbReference type="Proteomes" id="UP000241808"/>
    </source>
</evidence>
<feature type="chain" id="PRO_5015716685" evidence="2">
    <location>
        <begin position="30"/>
        <end position="327"/>
    </location>
</feature>
<dbReference type="AlphaFoldDB" id="A0A2T4YY51"/>
<dbReference type="PANTHER" id="PTHR42928">
    <property type="entry name" value="TRICARBOXYLATE-BINDING PROTEIN"/>
    <property type="match status" value="1"/>
</dbReference>
<dbReference type="Gene3D" id="3.40.190.150">
    <property type="entry name" value="Bordetella uptake gene, domain 1"/>
    <property type="match status" value="1"/>
</dbReference>
<protein>
    <submittedName>
        <fullName evidence="3">Tripartite-type tricarboxylate transporter receptor subunit TctC</fullName>
    </submittedName>
</protein>
<gene>
    <name evidence="3" type="ORF">C8P69_110145</name>
</gene>
<proteinExistence type="inferred from homology"/>
<dbReference type="PIRSF" id="PIRSF017082">
    <property type="entry name" value="YflP"/>
    <property type="match status" value="1"/>
</dbReference>
<dbReference type="Pfam" id="PF03401">
    <property type="entry name" value="TctC"/>
    <property type="match status" value="1"/>
</dbReference>
<keyword evidence="3" id="KW-0675">Receptor</keyword>
<sequence length="327" mass="33830">MRRTAFPIGRRALLGAAASFLATPSRAQAFPTKTIQLVVPFAAGGAADIIGRAIGERLSQGYGRPVIVENRPGAGSNTGLASVARAEPDGHVIGLASMALAVNPSLYRSMPFDPVADLAPLSLALETPNILIVPANSPYRSVGDLIAAAKRAPGLLVYASAGLGSSLHLAAELFRQKASVDLTHAPYRGSSPALVDLIAGRVHVMFDNASTALPQIEAGTVRAIGVTTAARIAALPQVPTIAEQGVPDYALANWWGFVAAARTPPAIVERLGADIQAALRHEATERAFAPINARIIASTPQAFASHLATEIGQWRAIVASAGLTALD</sequence>
<organism evidence="3 4">
    <name type="scientific">Phreatobacter oligotrophus</name>
    <dbReference type="NCBI Taxonomy" id="1122261"/>
    <lineage>
        <taxon>Bacteria</taxon>
        <taxon>Pseudomonadati</taxon>
        <taxon>Pseudomonadota</taxon>
        <taxon>Alphaproteobacteria</taxon>
        <taxon>Hyphomicrobiales</taxon>
        <taxon>Phreatobacteraceae</taxon>
        <taxon>Phreatobacter</taxon>
    </lineage>
</organism>
<dbReference type="PANTHER" id="PTHR42928:SF5">
    <property type="entry name" value="BLR1237 PROTEIN"/>
    <property type="match status" value="1"/>
</dbReference>
<evidence type="ECO:0000256" key="1">
    <source>
        <dbReference type="ARBA" id="ARBA00006987"/>
    </source>
</evidence>
<reference evidence="3 4" key="1">
    <citation type="submission" date="2018-04" db="EMBL/GenBank/DDBJ databases">
        <title>Genomic Encyclopedia of Archaeal and Bacterial Type Strains, Phase II (KMG-II): from individual species to whole genera.</title>
        <authorList>
            <person name="Goeker M."/>
        </authorList>
    </citation>
    <scope>NUCLEOTIDE SEQUENCE [LARGE SCALE GENOMIC DNA]</scope>
    <source>
        <strain evidence="3 4">DSM 25521</strain>
    </source>
</reference>
<comment type="caution">
    <text evidence="3">The sequence shown here is derived from an EMBL/GenBank/DDBJ whole genome shotgun (WGS) entry which is preliminary data.</text>
</comment>
<feature type="signal peptide" evidence="2">
    <location>
        <begin position="1"/>
        <end position="29"/>
    </location>
</feature>
<accession>A0A2T4YY51</accession>
<dbReference type="Gene3D" id="3.40.190.10">
    <property type="entry name" value="Periplasmic binding protein-like II"/>
    <property type="match status" value="1"/>
</dbReference>
<dbReference type="CDD" id="cd13578">
    <property type="entry name" value="PBP2_Bug27"/>
    <property type="match status" value="1"/>
</dbReference>
<dbReference type="Proteomes" id="UP000241808">
    <property type="component" value="Unassembled WGS sequence"/>
</dbReference>
<keyword evidence="4" id="KW-1185">Reference proteome</keyword>
<comment type="similarity">
    <text evidence="1">Belongs to the UPF0065 (bug) family.</text>
</comment>
<dbReference type="EMBL" id="PZZL01000010">
    <property type="protein sequence ID" value="PTM51479.1"/>
    <property type="molecule type" value="Genomic_DNA"/>
</dbReference>
<name>A0A2T4YY51_9HYPH</name>
<keyword evidence="2" id="KW-0732">Signal</keyword>